<dbReference type="GO" id="GO:0006281">
    <property type="term" value="P:DNA repair"/>
    <property type="evidence" value="ECO:0007669"/>
    <property type="project" value="InterPro"/>
</dbReference>
<dbReference type="InterPro" id="IPR037493">
    <property type="entry name" value="ExoIII-like"/>
</dbReference>
<dbReference type="STRING" id="560819.SAMN05428998_105257"/>
<feature type="site" description="Important for catalytic activity" evidence="7">
    <location>
        <position position="218"/>
    </location>
</feature>
<evidence type="ECO:0000256" key="3">
    <source>
        <dbReference type="ARBA" id="ARBA00022801"/>
    </source>
</evidence>
<evidence type="ECO:0000256" key="6">
    <source>
        <dbReference type="PIRSR" id="PIRSR604808-2"/>
    </source>
</evidence>
<feature type="binding site" evidence="6">
    <location>
        <position position="8"/>
    </location>
    <ligand>
        <name>Mg(2+)</name>
        <dbReference type="ChEBI" id="CHEBI:18420"/>
        <label>1</label>
    </ligand>
</feature>
<feature type="active site" evidence="5">
    <location>
        <position position="106"/>
    </location>
</feature>
<comment type="cofactor">
    <cofactor evidence="6">
        <name>Mg(2+)</name>
        <dbReference type="ChEBI" id="CHEBI:18420"/>
    </cofactor>
    <cofactor evidence="6">
        <name>Mn(2+)</name>
        <dbReference type="ChEBI" id="CHEBI:29035"/>
    </cofactor>
    <text evidence="6">Probably binds two magnesium or manganese ions per subunit.</text>
</comment>
<dbReference type="CDD" id="cd09086">
    <property type="entry name" value="ExoIII-like_AP-endo"/>
    <property type="match status" value="1"/>
</dbReference>
<name>A0A1Y6BJG5_9PROT</name>
<accession>A0A1Y6BJG5</accession>
<evidence type="ECO:0000256" key="7">
    <source>
        <dbReference type="PIRSR" id="PIRSR604808-3"/>
    </source>
</evidence>
<dbReference type="NCBIfam" id="TIGR00633">
    <property type="entry name" value="xth"/>
    <property type="match status" value="1"/>
</dbReference>
<dbReference type="InterPro" id="IPR005135">
    <property type="entry name" value="Endo/exonuclease/phosphatase"/>
</dbReference>
<evidence type="ECO:0000256" key="2">
    <source>
        <dbReference type="ARBA" id="ARBA00022723"/>
    </source>
</evidence>
<organism evidence="9 10">
    <name type="scientific">Tistlia consotensis USBA 355</name>
    <dbReference type="NCBI Taxonomy" id="560819"/>
    <lineage>
        <taxon>Bacteria</taxon>
        <taxon>Pseudomonadati</taxon>
        <taxon>Pseudomonadota</taxon>
        <taxon>Alphaproteobacteria</taxon>
        <taxon>Rhodospirillales</taxon>
        <taxon>Rhodovibrionaceae</taxon>
        <taxon>Tistlia</taxon>
    </lineage>
</organism>
<evidence type="ECO:0000256" key="4">
    <source>
        <dbReference type="ARBA" id="ARBA00022842"/>
    </source>
</evidence>
<feature type="domain" description="Endonuclease/exonuclease/phosphatase" evidence="8">
    <location>
        <begin position="5"/>
        <end position="248"/>
    </location>
</feature>
<evidence type="ECO:0000259" key="8">
    <source>
        <dbReference type="Pfam" id="PF03372"/>
    </source>
</evidence>
<feature type="site" description="Transition state stabilizer" evidence="7">
    <location>
        <position position="149"/>
    </location>
</feature>
<feature type="active site" description="Proton donor/acceptor" evidence="5">
    <location>
        <position position="147"/>
    </location>
</feature>
<keyword evidence="2 6" id="KW-0479">Metal-binding</keyword>
<feature type="binding site" evidence="6">
    <location>
        <position position="35"/>
    </location>
    <ligand>
        <name>Mg(2+)</name>
        <dbReference type="ChEBI" id="CHEBI:18420"/>
        <label>1</label>
    </ligand>
</feature>
<feature type="binding site" evidence="6">
    <location>
        <position position="147"/>
    </location>
    <ligand>
        <name>Mg(2+)</name>
        <dbReference type="ChEBI" id="CHEBI:18420"/>
        <label>1</label>
    </ligand>
</feature>
<dbReference type="PROSITE" id="PS00726">
    <property type="entry name" value="AP_NUCLEASE_F1_1"/>
    <property type="match status" value="1"/>
</dbReference>
<protein>
    <submittedName>
        <fullName evidence="9">Exodeoxyribonuclease-3</fullName>
    </submittedName>
</protein>
<keyword evidence="10" id="KW-1185">Reference proteome</keyword>
<comment type="similarity">
    <text evidence="1">Belongs to the DNA repair enzymes AP/ExoA family.</text>
</comment>
<feature type="binding site" evidence="6">
    <location>
        <position position="247"/>
    </location>
    <ligand>
        <name>Mg(2+)</name>
        <dbReference type="ChEBI" id="CHEBI:18420"/>
        <label>1</label>
    </ligand>
</feature>
<feature type="binding site" evidence="6">
    <location>
        <position position="149"/>
    </location>
    <ligand>
        <name>Mg(2+)</name>
        <dbReference type="ChEBI" id="CHEBI:18420"/>
        <label>1</label>
    </ligand>
</feature>
<dbReference type="PROSITE" id="PS51435">
    <property type="entry name" value="AP_NUCLEASE_F1_4"/>
    <property type="match status" value="1"/>
</dbReference>
<gene>
    <name evidence="9" type="ORF">SAMN05428998_105257</name>
</gene>
<dbReference type="InterPro" id="IPR004808">
    <property type="entry name" value="AP_endonuc_1"/>
</dbReference>
<dbReference type="Proteomes" id="UP000192917">
    <property type="component" value="Unassembled WGS sequence"/>
</dbReference>
<dbReference type="PANTHER" id="PTHR43250:SF2">
    <property type="entry name" value="EXODEOXYRIBONUCLEASE III"/>
    <property type="match status" value="1"/>
</dbReference>
<dbReference type="InterPro" id="IPR036691">
    <property type="entry name" value="Endo/exonu/phosph_ase_sf"/>
</dbReference>
<feature type="active site" description="Proton acceptor" evidence="5">
    <location>
        <position position="248"/>
    </location>
</feature>
<evidence type="ECO:0000256" key="5">
    <source>
        <dbReference type="PIRSR" id="PIRSR604808-1"/>
    </source>
</evidence>
<dbReference type="EMBL" id="FWZX01000005">
    <property type="protein sequence ID" value="SMF14381.1"/>
    <property type="molecule type" value="Genomic_DNA"/>
</dbReference>
<dbReference type="SUPFAM" id="SSF56219">
    <property type="entry name" value="DNase I-like"/>
    <property type="match status" value="1"/>
</dbReference>
<feature type="site" description="Interaction with DNA substrate" evidence="7">
    <location>
        <position position="248"/>
    </location>
</feature>
<evidence type="ECO:0000256" key="1">
    <source>
        <dbReference type="ARBA" id="ARBA00007092"/>
    </source>
</evidence>
<dbReference type="AlphaFoldDB" id="A0A1Y6BJG5"/>
<dbReference type="RefSeq" id="WP_085122330.1">
    <property type="nucleotide sequence ID" value="NZ_FWZX01000005.1"/>
</dbReference>
<dbReference type="GO" id="GO:0046872">
    <property type="term" value="F:metal ion binding"/>
    <property type="evidence" value="ECO:0007669"/>
    <property type="project" value="UniProtKB-KW"/>
</dbReference>
<evidence type="ECO:0000313" key="9">
    <source>
        <dbReference type="EMBL" id="SMF14381.1"/>
    </source>
</evidence>
<dbReference type="InterPro" id="IPR020847">
    <property type="entry name" value="AP_endonuclease_F1_BS"/>
</dbReference>
<dbReference type="NCBIfam" id="TIGR00195">
    <property type="entry name" value="exoDNase_III"/>
    <property type="match status" value="1"/>
</dbReference>
<proteinExistence type="inferred from homology"/>
<evidence type="ECO:0000313" key="10">
    <source>
        <dbReference type="Proteomes" id="UP000192917"/>
    </source>
</evidence>
<keyword evidence="3" id="KW-0378">Hydrolase</keyword>
<keyword evidence="4 6" id="KW-0460">Magnesium</keyword>
<dbReference type="Pfam" id="PF03372">
    <property type="entry name" value="Exo_endo_phos"/>
    <property type="match status" value="1"/>
</dbReference>
<dbReference type="GO" id="GO:0008311">
    <property type="term" value="F:double-stranded DNA 3'-5' DNA exonuclease activity"/>
    <property type="evidence" value="ECO:0007669"/>
    <property type="project" value="InterPro"/>
</dbReference>
<dbReference type="GO" id="GO:0004519">
    <property type="term" value="F:endonuclease activity"/>
    <property type="evidence" value="ECO:0007669"/>
    <property type="project" value="InterPro"/>
</dbReference>
<sequence length="259" mass="28852">MPKIATWNVNSIKARLPNVLDWLREAEPDVVLLQEIKCQDDAFPRLEIEALGYRCAVHGQKSYNGVAILSKEPLEQVSSGLPGDAADEQARYLEATSFGIRLACLYLPNGNPAPGGKYDYKLAWMARLAARAEALLADERPVVMAGDYNVIPEPEDCHDPRAWARDALFLPDTRRAFRRLLWLGYTDAFRALHGEPHQYSFWDYQGGAWPADEGIRIDHLLLSPQAADRLTASGIDKAVRGREKASDHVPAWCVLEGGT</sequence>
<reference evidence="9 10" key="1">
    <citation type="submission" date="2017-04" db="EMBL/GenBank/DDBJ databases">
        <authorList>
            <person name="Afonso C.L."/>
            <person name="Miller P.J."/>
            <person name="Scott M.A."/>
            <person name="Spackman E."/>
            <person name="Goraichik I."/>
            <person name="Dimitrov K.M."/>
            <person name="Suarez D.L."/>
            <person name="Swayne D.E."/>
        </authorList>
    </citation>
    <scope>NUCLEOTIDE SEQUENCE [LARGE SCALE GENOMIC DNA]</scope>
    <source>
        <strain evidence="9 10">USBA 355</strain>
    </source>
</reference>
<feature type="binding site" evidence="6">
    <location>
        <position position="248"/>
    </location>
    <ligand>
        <name>Mg(2+)</name>
        <dbReference type="ChEBI" id="CHEBI:18420"/>
        <label>1</label>
    </ligand>
</feature>
<dbReference type="PANTHER" id="PTHR43250">
    <property type="entry name" value="EXODEOXYRIBONUCLEASE III"/>
    <property type="match status" value="1"/>
</dbReference>
<keyword evidence="6" id="KW-0464">Manganese</keyword>
<dbReference type="Gene3D" id="3.60.10.10">
    <property type="entry name" value="Endonuclease/exonuclease/phosphatase"/>
    <property type="match status" value="1"/>
</dbReference>
<dbReference type="GO" id="GO:0003677">
    <property type="term" value="F:DNA binding"/>
    <property type="evidence" value="ECO:0007669"/>
    <property type="project" value="InterPro"/>
</dbReference>